<organism evidence="11 12">
    <name type="scientific">Sulfitobacter sabulilitoris</name>
    <dbReference type="NCBI Taxonomy" id="2562655"/>
    <lineage>
        <taxon>Bacteria</taxon>
        <taxon>Pseudomonadati</taxon>
        <taxon>Pseudomonadota</taxon>
        <taxon>Alphaproteobacteria</taxon>
        <taxon>Rhodobacterales</taxon>
        <taxon>Roseobacteraceae</taxon>
        <taxon>Sulfitobacter</taxon>
    </lineage>
</organism>
<name>A0A5S3QD05_9RHOB</name>
<dbReference type="Pfam" id="PF03799">
    <property type="entry name" value="FtsQ_DivIB_C"/>
    <property type="match status" value="1"/>
</dbReference>
<evidence type="ECO:0000256" key="9">
    <source>
        <dbReference type="HAMAP-Rule" id="MF_00911"/>
    </source>
</evidence>
<evidence type="ECO:0000259" key="10">
    <source>
        <dbReference type="PROSITE" id="PS51779"/>
    </source>
</evidence>
<dbReference type="InterPro" id="IPR026579">
    <property type="entry name" value="FtsQ"/>
</dbReference>
<evidence type="ECO:0000256" key="7">
    <source>
        <dbReference type="ARBA" id="ARBA00023136"/>
    </source>
</evidence>
<dbReference type="AlphaFoldDB" id="A0A5S3QD05"/>
<dbReference type="Gene3D" id="3.40.50.11690">
    <property type="entry name" value="Cell division protein FtsQ/DivIB"/>
    <property type="match status" value="1"/>
</dbReference>
<keyword evidence="3 9" id="KW-0997">Cell inner membrane</keyword>
<comment type="similarity">
    <text evidence="9">Belongs to the FtsQ/DivIB family. FtsQ subfamily.</text>
</comment>
<dbReference type="GO" id="GO:0032153">
    <property type="term" value="C:cell division site"/>
    <property type="evidence" value="ECO:0007669"/>
    <property type="project" value="UniProtKB-UniRule"/>
</dbReference>
<feature type="domain" description="POTRA" evidence="10">
    <location>
        <begin position="84"/>
        <end position="152"/>
    </location>
</feature>
<comment type="caution">
    <text evidence="11">The sequence shown here is derived from an EMBL/GenBank/DDBJ whole genome shotgun (WGS) entry which is preliminary data.</text>
</comment>
<gene>
    <name evidence="9" type="primary">ftsQ</name>
    <name evidence="11" type="ORF">FDT80_05415</name>
</gene>
<evidence type="ECO:0000256" key="6">
    <source>
        <dbReference type="ARBA" id="ARBA00022989"/>
    </source>
</evidence>
<keyword evidence="7 9" id="KW-0472">Membrane</keyword>
<dbReference type="InterPro" id="IPR045335">
    <property type="entry name" value="FtsQ_C_sf"/>
</dbReference>
<dbReference type="GO" id="GO:0090529">
    <property type="term" value="P:cell septum assembly"/>
    <property type="evidence" value="ECO:0007669"/>
    <property type="project" value="InterPro"/>
</dbReference>
<sequence length="296" mass="33382">MQPLKRLVARRPRLSRADPAPSRWAWRMQRLMLTPAFRFGLRVGVPFALTFAAGAIWLGNDARRLAIQTAVAEARESFESRPEFMVKLMAIDGASPRVSREIREIVPISFPTSSFDVDVEQVRQAIVELDPVKAVSVRIRPGGVLQIDVTPRTPVAIWRNRDGLTTVDVSGMQVATLERRDARPDLPLIAGPGAQDHIKEALDLYRAAAPLGGRLRGIVRMGERRWDVVLDREQRILLPETGALQALERVIALETAQDVLSRDVARVDMRLGRRPTVQMKKEATREWWHIRQMSGQ</sequence>
<keyword evidence="12" id="KW-1185">Reference proteome</keyword>
<dbReference type="Proteomes" id="UP000309550">
    <property type="component" value="Unassembled WGS sequence"/>
</dbReference>
<proteinExistence type="inferred from homology"/>
<dbReference type="PANTHER" id="PTHR35851">
    <property type="entry name" value="CELL DIVISION PROTEIN FTSQ"/>
    <property type="match status" value="1"/>
</dbReference>
<keyword evidence="8 9" id="KW-0131">Cell cycle</keyword>
<accession>A0A5S3QD05</accession>
<evidence type="ECO:0000256" key="4">
    <source>
        <dbReference type="ARBA" id="ARBA00022618"/>
    </source>
</evidence>
<evidence type="ECO:0000256" key="2">
    <source>
        <dbReference type="ARBA" id="ARBA00022475"/>
    </source>
</evidence>
<feature type="transmembrane region" description="Helical" evidence="9">
    <location>
        <begin position="39"/>
        <end position="59"/>
    </location>
</feature>
<dbReference type="PROSITE" id="PS51779">
    <property type="entry name" value="POTRA"/>
    <property type="match status" value="1"/>
</dbReference>
<keyword evidence="2 9" id="KW-1003">Cell membrane</keyword>
<keyword evidence="4 9" id="KW-0132">Cell division</keyword>
<comment type="subcellular location">
    <subcellularLocation>
        <location evidence="9">Cell inner membrane</location>
        <topology evidence="9">Single-pass type II membrane protein</topology>
    </subcellularLocation>
    <subcellularLocation>
        <location evidence="1">Membrane</location>
    </subcellularLocation>
    <text evidence="9">Localizes to the division septum.</text>
</comment>
<evidence type="ECO:0000256" key="1">
    <source>
        <dbReference type="ARBA" id="ARBA00004370"/>
    </source>
</evidence>
<dbReference type="HAMAP" id="MF_00911">
    <property type="entry name" value="FtsQ_subfam"/>
    <property type="match status" value="1"/>
</dbReference>
<protein>
    <recommendedName>
        <fullName evidence="9">Cell division protein FtsQ</fullName>
    </recommendedName>
</protein>
<evidence type="ECO:0000256" key="5">
    <source>
        <dbReference type="ARBA" id="ARBA00022692"/>
    </source>
</evidence>
<comment type="function">
    <text evidence="9">Essential cell division protein.</text>
</comment>
<dbReference type="PANTHER" id="PTHR35851:SF1">
    <property type="entry name" value="CELL DIVISION PROTEIN FTSQ"/>
    <property type="match status" value="1"/>
</dbReference>
<dbReference type="InterPro" id="IPR034746">
    <property type="entry name" value="POTRA"/>
</dbReference>
<evidence type="ECO:0000256" key="3">
    <source>
        <dbReference type="ARBA" id="ARBA00022519"/>
    </source>
</evidence>
<evidence type="ECO:0000313" key="11">
    <source>
        <dbReference type="EMBL" id="TMM55012.1"/>
    </source>
</evidence>
<evidence type="ECO:0000313" key="12">
    <source>
        <dbReference type="Proteomes" id="UP000309550"/>
    </source>
</evidence>
<dbReference type="InterPro" id="IPR005548">
    <property type="entry name" value="Cell_div_FtsQ/DivIB_C"/>
</dbReference>
<reference evidence="11 12" key="1">
    <citation type="submission" date="2019-05" db="EMBL/GenBank/DDBJ databases">
        <title>Sulfitobacter sabulilitoris sp. nov., isolated from a marine sand.</title>
        <authorList>
            <person name="Yoon J.-H."/>
        </authorList>
    </citation>
    <scope>NUCLEOTIDE SEQUENCE [LARGE SCALE GENOMIC DNA]</scope>
    <source>
        <strain evidence="11 12">HSMS-29</strain>
    </source>
</reference>
<dbReference type="GO" id="GO:0043093">
    <property type="term" value="P:FtsZ-dependent cytokinesis"/>
    <property type="evidence" value="ECO:0007669"/>
    <property type="project" value="UniProtKB-UniRule"/>
</dbReference>
<keyword evidence="6 9" id="KW-1133">Transmembrane helix</keyword>
<evidence type="ECO:0000256" key="8">
    <source>
        <dbReference type="ARBA" id="ARBA00023306"/>
    </source>
</evidence>
<dbReference type="GO" id="GO:0005886">
    <property type="term" value="C:plasma membrane"/>
    <property type="evidence" value="ECO:0007669"/>
    <property type="project" value="UniProtKB-SubCell"/>
</dbReference>
<dbReference type="RefSeq" id="WP_138661182.1">
    <property type="nucleotide sequence ID" value="NZ_VANS01000001.1"/>
</dbReference>
<keyword evidence="5 9" id="KW-0812">Transmembrane</keyword>
<dbReference type="EMBL" id="VANS01000001">
    <property type="protein sequence ID" value="TMM55012.1"/>
    <property type="molecule type" value="Genomic_DNA"/>
</dbReference>
<dbReference type="OrthoDB" id="9783091at2"/>